<dbReference type="InterPro" id="IPR006148">
    <property type="entry name" value="Glc/Gal-6P_isomerase"/>
</dbReference>
<dbReference type="GO" id="GO:0006043">
    <property type="term" value="P:glucosamine catabolic process"/>
    <property type="evidence" value="ECO:0007669"/>
    <property type="project" value="TreeGrafter"/>
</dbReference>
<dbReference type="GO" id="GO:0005975">
    <property type="term" value="P:carbohydrate metabolic process"/>
    <property type="evidence" value="ECO:0007669"/>
    <property type="project" value="InterPro"/>
</dbReference>
<dbReference type="EMBL" id="UOED01000011">
    <property type="protein sequence ID" value="VAV86607.1"/>
    <property type="molecule type" value="Genomic_DNA"/>
</dbReference>
<evidence type="ECO:0000313" key="2">
    <source>
        <dbReference type="EMBL" id="VAV86607.1"/>
    </source>
</evidence>
<dbReference type="Pfam" id="PF01182">
    <property type="entry name" value="Glucosamine_iso"/>
    <property type="match status" value="1"/>
</dbReference>
<reference evidence="2" key="1">
    <citation type="submission" date="2018-06" db="EMBL/GenBank/DDBJ databases">
        <authorList>
            <person name="Zhirakovskaya E."/>
        </authorList>
    </citation>
    <scope>NUCLEOTIDE SEQUENCE</scope>
</reference>
<name>A0A3B0R4Q4_9ZZZZ</name>
<dbReference type="GO" id="GO:0004342">
    <property type="term" value="F:glucosamine-6-phosphate deaminase activity"/>
    <property type="evidence" value="ECO:0007669"/>
    <property type="project" value="UniProtKB-EC"/>
</dbReference>
<sequence>MKVDVSPTAKDLGIKAAQKGADILRSIAKEKERLTVVIPTGASQLSMYDQLLQEPNIPWERIDLFHLDEYVGISSDHAASFRRYLRERIIARLPAFGSFCEVRGDAEDIQQELSRLNALLGPKEIDICFGGIGENGHLAFNDPPADFDTTDPYILVNLDMGCRRQQYNEGWFKRLEDVPKQAISMSIRKIMGSRHLIIAVPDGRKAEAVRNCLESEVSPMLPASILQQHENCHIFLDPDSSRLMTKTQ</sequence>
<dbReference type="CDD" id="cd01399">
    <property type="entry name" value="GlcN6P_deaminase"/>
    <property type="match status" value="1"/>
</dbReference>
<evidence type="ECO:0000259" key="1">
    <source>
        <dbReference type="Pfam" id="PF01182"/>
    </source>
</evidence>
<organism evidence="2">
    <name type="scientific">hydrothermal vent metagenome</name>
    <dbReference type="NCBI Taxonomy" id="652676"/>
    <lineage>
        <taxon>unclassified sequences</taxon>
        <taxon>metagenomes</taxon>
        <taxon>ecological metagenomes</taxon>
    </lineage>
</organism>
<dbReference type="GO" id="GO:0006046">
    <property type="term" value="P:N-acetylglucosamine catabolic process"/>
    <property type="evidence" value="ECO:0007669"/>
    <property type="project" value="TreeGrafter"/>
</dbReference>
<dbReference type="PANTHER" id="PTHR11280">
    <property type="entry name" value="GLUCOSAMINE-6-PHOSPHATE ISOMERASE"/>
    <property type="match status" value="1"/>
</dbReference>
<accession>A0A3B0R4Q4</accession>
<dbReference type="InterPro" id="IPR004547">
    <property type="entry name" value="Glucosamine6P_isomerase"/>
</dbReference>
<dbReference type="InterPro" id="IPR037171">
    <property type="entry name" value="NagB/RpiA_transferase-like"/>
</dbReference>
<dbReference type="EC" id="3.5.99.6" evidence="2"/>
<proteinExistence type="predicted"/>
<dbReference type="GO" id="GO:0019262">
    <property type="term" value="P:N-acetylneuraminate catabolic process"/>
    <property type="evidence" value="ECO:0007669"/>
    <property type="project" value="TreeGrafter"/>
</dbReference>
<dbReference type="GO" id="GO:0042802">
    <property type="term" value="F:identical protein binding"/>
    <property type="evidence" value="ECO:0007669"/>
    <property type="project" value="TreeGrafter"/>
</dbReference>
<dbReference type="GO" id="GO:0005737">
    <property type="term" value="C:cytoplasm"/>
    <property type="evidence" value="ECO:0007669"/>
    <property type="project" value="TreeGrafter"/>
</dbReference>
<dbReference type="Gene3D" id="3.40.50.1360">
    <property type="match status" value="1"/>
</dbReference>
<protein>
    <submittedName>
        <fullName evidence="2">Glucosamine-6-phosphate deaminase</fullName>
        <ecNumber evidence="2">3.5.99.6</ecNumber>
    </submittedName>
</protein>
<gene>
    <name evidence="2" type="ORF">MNBD_ALPHA02-2488</name>
</gene>
<dbReference type="AlphaFoldDB" id="A0A3B0R4Q4"/>
<keyword evidence="2" id="KW-0378">Hydrolase</keyword>
<dbReference type="SUPFAM" id="SSF100950">
    <property type="entry name" value="NagB/RpiA/CoA transferase-like"/>
    <property type="match status" value="1"/>
</dbReference>
<feature type="domain" description="Glucosamine/galactosamine-6-phosphate isomerase" evidence="1">
    <location>
        <begin position="8"/>
        <end position="230"/>
    </location>
</feature>
<dbReference type="PANTHER" id="PTHR11280:SF6">
    <property type="entry name" value="GLUCOSAMINE-6-PHOSPHATE ISOMERASE NAGB"/>
    <property type="match status" value="1"/>
</dbReference>